<keyword evidence="5 8" id="KW-0808">Transferase</keyword>
<dbReference type="InterPro" id="IPR027417">
    <property type="entry name" value="P-loop_NTPase"/>
</dbReference>
<protein>
    <recommendedName>
        <fullName evidence="4 8">Adenylyl-sulfate kinase</fullName>
        <ecNumber evidence="4 8">2.7.1.25</ecNumber>
    </recommendedName>
    <alternativeName>
        <fullName evidence="8">APS kinase</fullName>
    </alternativeName>
    <alternativeName>
        <fullName evidence="8">ATP adenosine-5'-phosphosulfate 3'-phosphotransferase</fullName>
    </alternativeName>
    <alternativeName>
        <fullName evidence="8">Adenosine-5'-phosphosulfate kinase</fullName>
    </alternativeName>
</protein>
<dbReference type="InterPro" id="IPR002891">
    <property type="entry name" value="APS"/>
</dbReference>
<keyword evidence="7 8" id="KW-0067">ATP-binding</keyword>
<keyword evidence="12" id="KW-1185">Reference proteome</keyword>
<dbReference type="InterPro" id="IPR059117">
    <property type="entry name" value="APS_kinase_dom"/>
</dbReference>
<dbReference type="NCBIfam" id="NF003013">
    <property type="entry name" value="PRK03846.1"/>
    <property type="match status" value="1"/>
</dbReference>
<comment type="pathway">
    <text evidence="3 8 9">Sulfur metabolism; hydrogen sulfide biosynthesis; sulfite from sulfate: step 2/3.</text>
</comment>
<comment type="function">
    <text evidence="2 8 9">Catalyzes the synthesis of activated sulfate.</text>
</comment>
<name>A0A6N9YJP9_9ACTN</name>
<dbReference type="NCBIfam" id="TIGR00455">
    <property type="entry name" value="apsK"/>
    <property type="match status" value="1"/>
</dbReference>
<evidence type="ECO:0000259" key="10">
    <source>
        <dbReference type="Pfam" id="PF01583"/>
    </source>
</evidence>
<evidence type="ECO:0000256" key="1">
    <source>
        <dbReference type="ARBA" id="ARBA00001823"/>
    </source>
</evidence>
<dbReference type="UniPathway" id="UPA00140">
    <property type="reaction ID" value="UER00205"/>
</dbReference>
<evidence type="ECO:0000256" key="2">
    <source>
        <dbReference type="ARBA" id="ARBA00002632"/>
    </source>
</evidence>
<dbReference type="PANTHER" id="PTHR42700">
    <property type="entry name" value="SULFATE ADENYLYLTRANSFERASE"/>
    <property type="match status" value="1"/>
</dbReference>
<comment type="caution">
    <text evidence="11">The sequence shown here is derived from an EMBL/GenBank/DDBJ whole genome shotgun (WGS) entry which is preliminary data.</text>
</comment>
<keyword evidence="6 8" id="KW-0547">Nucleotide-binding</keyword>
<evidence type="ECO:0000256" key="5">
    <source>
        <dbReference type="ARBA" id="ARBA00022679"/>
    </source>
</evidence>
<evidence type="ECO:0000313" key="11">
    <source>
        <dbReference type="EMBL" id="NED95118.1"/>
    </source>
</evidence>
<organism evidence="11 12">
    <name type="scientific">Phytoactinopolyspora alkaliphila</name>
    <dbReference type="NCBI Taxonomy" id="1783498"/>
    <lineage>
        <taxon>Bacteria</taxon>
        <taxon>Bacillati</taxon>
        <taxon>Actinomycetota</taxon>
        <taxon>Actinomycetes</taxon>
        <taxon>Jiangellales</taxon>
        <taxon>Jiangellaceae</taxon>
        <taxon>Phytoactinopolyspora</taxon>
    </lineage>
</organism>
<dbReference type="GO" id="GO:0070814">
    <property type="term" value="P:hydrogen sulfide biosynthetic process"/>
    <property type="evidence" value="ECO:0007669"/>
    <property type="project" value="UniProtKB-UniRule"/>
</dbReference>
<dbReference type="FunFam" id="3.40.50.300:FF:000802">
    <property type="entry name" value="Sulfate adenylyltransferase"/>
    <property type="match status" value="1"/>
</dbReference>
<proteinExistence type="inferred from homology"/>
<comment type="similarity">
    <text evidence="8 9">Belongs to the APS kinase family.</text>
</comment>
<accession>A0A6N9YJP9</accession>
<dbReference type="EC" id="2.7.1.25" evidence="4 8"/>
<feature type="domain" description="APS kinase" evidence="10">
    <location>
        <begin position="95"/>
        <end position="247"/>
    </location>
</feature>
<evidence type="ECO:0000256" key="8">
    <source>
        <dbReference type="HAMAP-Rule" id="MF_00065"/>
    </source>
</evidence>
<evidence type="ECO:0000313" key="12">
    <source>
        <dbReference type="Proteomes" id="UP000469185"/>
    </source>
</evidence>
<dbReference type="GO" id="GO:0019379">
    <property type="term" value="P:sulfate assimilation, phosphoadenylyl sulfate reduction by phosphoadenylyl-sulfate reductase (thioredoxin)"/>
    <property type="evidence" value="ECO:0007669"/>
    <property type="project" value="TreeGrafter"/>
</dbReference>
<dbReference type="InterPro" id="IPR050512">
    <property type="entry name" value="Sulf_AdTrans/APS_kinase"/>
</dbReference>
<dbReference type="GO" id="GO:0010134">
    <property type="term" value="P:sulfate assimilation via adenylyl sulfate reduction"/>
    <property type="evidence" value="ECO:0007669"/>
    <property type="project" value="TreeGrafter"/>
</dbReference>
<reference evidence="11 12" key="1">
    <citation type="submission" date="2020-02" db="EMBL/GenBank/DDBJ databases">
        <authorList>
            <person name="Li X.-J."/>
            <person name="Feng X.-M."/>
        </authorList>
    </citation>
    <scope>NUCLEOTIDE SEQUENCE [LARGE SCALE GENOMIC DNA]</scope>
    <source>
        <strain evidence="11 12">CGMCC 4.7225</strain>
    </source>
</reference>
<dbReference type="CDD" id="cd02027">
    <property type="entry name" value="APSK"/>
    <property type="match status" value="1"/>
</dbReference>
<dbReference type="AlphaFoldDB" id="A0A6N9YJP9"/>
<keyword evidence="8 9" id="KW-0418">Kinase</keyword>
<dbReference type="GO" id="GO:0005737">
    <property type="term" value="C:cytoplasm"/>
    <property type="evidence" value="ECO:0007669"/>
    <property type="project" value="TreeGrafter"/>
</dbReference>
<dbReference type="Gene3D" id="3.40.50.300">
    <property type="entry name" value="P-loop containing nucleotide triphosphate hydrolases"/>
    <property type="match status" value="1"/>
</dbReference>
<evidence type="ECO:0000256" key="4">
    <source>
        <dbReference type="ARBA" id="ARBA00012121"/>
    </source>
</evidence>
<sequence>MVVPAALAIRDDLRADGREAEVVVVPAPRYDDERDDALAATVARAYGAEPALAFRRPDHAALHEALNTGKELPAEDWPAASAAAWRRWRPARPERGLVVLLTGLSGSGKSTVARAVVERLAEHSGRTVTLLDGDVVRRNLSAGLGFSRVDRDRNVRRIGFVAAEIARHDGLAVCAPIAPFATTRAEVRAMAEESGDFVLVHVATPLEECERRDRKGLYARARAGTIPEFTGISSPYEIPEDADLVLDTSQMTISQARDLVMEFLAEGGWVTR</sequence>
<evidence type="ECO:0000256" key="7">
    <source>
        <dbReference type="ARBA" id="ARBA00022840"/>
    </source>
</evidence>
<evidence type="ECO:0000256" key="9">
    <source>
        <dbReference type="RuleBase" id="RU004347"/>
    </source>
</evidence>
<dbReference type="EMBL" id="JAAGOB010000003">
    <property type="protein sequence ID" value="NED95118.1"/>
    <property type="molecule type" value="Genomic_DNA"/>
</dbReference>
<dbReference type="Proteomes" id="UP000469185">
    <property type="component" value="Unassembled WGS sequence"/>
</dbReference>
<dbReference type="PANTHER" id="PTHR42700:SF1">
    <property type="entry name" value="SULFATE ADENYLYLTRANSFERASE"/>
    <property type="match status" value="1"/>
</dbReference>
<comment type="catalytic activity">
    <reaction evidence="1 8 9">
        <text>adenosine 5'-phosphosulfate + ATP = 3'-phosphoadenylyl sulfate + ADP + H(+)</text>
        <dbReference type="Rhea" id="RHEA:24152"/>
        <dbReference type="ChEBI" id="CHEBI:15378"/>
        <dbReference type="ChEBI" id="CHEBI:30616"/>
        <dbReference type="ChEBI" id="CHEBI:58243"/>
        <dbReference type="ChEBI" id="CHEBI:58339"/>
        <dbReference type="ChEBI" id="CHEBI:456216"/>
        <dbReference type="EC" id="2.7.1.25"/>
    </reaction>
</comment>
<evidence type="ECO:0000256" key="3">
    <source>
        <dbReference type="ARBA" id="ARBA00004806"/>
    </source>
</evidence>
<dbReference type="SUPFAM" id="SSF52540">
    <property type="entry name" value="P-loop containing nucleoside triphosphate hydrolases"/>
    <property type="match status" value="1"/>
</dbReference>
<dbReference type="Pfam" id="PF01583">
    <property type="entry name" value="APS_kinase"/>
    <property type="match status" value="1"/>
</dbReference>
<gene>
    <name evidence="8 11" type="primary">cysC</name>
    <name evidence="11" type="ORF">G1H11_07300</name>
</gene>
<dbReference type="GO" id="GO:0004020">
    <property type="term" value="F:adenylylsulfate kinase activity"/>
    <property type="evidence" value="ECO:0007669"/>
    <property type="project" value="UniProtKB-UniRule"/>
</dbReference>
<dbReference type="GO" id="GO:0004781">
    <property type="term" value="F:sulfate adenylyltransferase (ATP) activity"/>
    <property type="evidence" value="ECO:0007669"/>
    <property type="project" value="TreeGrafter"/>
</dbReference>
<comment type="caution">
    <text evidence="8">Lacks conserved residue(s) required for the propagation of feature annotation.</text>
</comment>
<dbReference type="GO" id="GO:0005524">
    <property type="term" value="F:ATP binding"/>
    <property type="evidence" value="ECO:0007669"/>
    <property type="project" value="UniProtKB-UniRule"/>
</dbReference>
<keyword evidence="8" id="KW-0597">Phosphoprotein</keyword>
<evidence type="ECO:0000256" key="6">
    <source>
        <dbReference type="ARBA" id="ARBA00022741"/>
    </source>
</evidence>
<dbReference type="HAMAP" id="MF_00065">
    <property type="entry name" value="Adenylyl_sulf_kinase"/>
    <property type="match status" value="1"/>
</dbReference>
<feature type="binding site" evidence="8">
    <location>
        <begin position="103"/>
        <end position="110"/>
    </location>
    <ligand>
        <name>ATP</name>
        <dbReference type="ChEBI" id="CHEBI:30616"/>
    </ligand>
</feature>